<dbReference type="Gene3D" id="3.40.630.30">
    <property type="match status" value="1"/>
</dbReference>
<feature type="domain" description="N-acetyltransferase" evidence="1">
    <location>
        <begin position="176"/>
        <end position="322"/>
    </location>
</feature>
<proteinExistence type="predicted"/>
<dbReference type="EC" id="2.3.1.1" evidence="2"/>
<evidence type="ECO:0000259" key="1">
    <source>
        <dbReference type="PROSITE" id="PS51186"/>
    </source>
</evidence>
<comment type="caution">
    <text evidence="2">The sequence shown here is derived from an EMBL/GenBank/DDBJ whole genome shotgun (WGS) entry which is preliminary data.</text>
</comment>
<reference evidence="2 3" key="1">
    <citation type="submission" date="2023-04" db="EMBL/GenBank/DDBJ databases">
        <title>Forest soil microbial communities from Buena Vista Peninsula, Colon Province, Panama.</title>
        <authorList>
            <person name="Bouskill N."/>
        </authorList>
    </citation>
    <scope>NUCLEOTIDE SEQUENCE [LARGE SCALE GENOMIC DNA]</scope>
    <source>
        <strain evidence="2 3">GGS1</strain>
    </source>
</reference>
<keyword evidence="3" id="KW-1185">Reference proteome</keyword>
<keyword evidence="2" id="KW-0012">Acyltransferase</keyword>
<dbReference type="Proteomes" id="UP001160499">
    <property type="component" value="Unassembled WGS sequence"/>
</dbReference>
<dbReference type="InterPro" id="IPR016181">
    <property type="entry name" value="Acyl_CoA_acyltransferase"/>
</dbReference>
<protein>
    <submittedName>
        <fullName evidence="2">GNAT superfamily N-acetyltransferase</fullName>
        <ecNumber evidence="2">2.3.1.1</ecNumber>
    </submittedName>
</protein>
<name>A0ABT6LUW1_9ACTN</name>
<evidence type="ECO:0000313" key="2">
    <source>
        <dbReference type="EMBL" id="MDH6220103.1"/>
    </source>
</evidence>
<dbReference type="InterPro" id="IPR000182">
    <property type="entry name" value="GNAT_dom"/>
</dbReference>
<dbReference type="EMBL" id="JARXVH010000015">
    <property type="protein sequence ID" value="MDH6220103.1"/>
    <property type="molecule type" value="Genomic_DNA"/>
</dbReference>
<dbReference type="InterPro" id="IPR056934">
    <property type="entry name" value="SH3_Rv0428c"/>
</dbReference>
<organism evidence="2 3">
    <name type="scientific">Streptomyces pseudovenezuelae</name>
    <dbReference type="NCBI Taxonomy" id="67350"/>
    <lineage>
        <taxon>Bacteria</taxon>
        <taxon>Bacillati</taxon>
        <taxon>Actinomycetota</taxon>
        <taxon>Actinomycetes</taxon>
        <taxon>Kitasatosporales</taxon>
        <taxon>Streptomycetaceae</taxon>
        <taxon>Streptomyces</taxon>
        <taxon>Streptomyces aurantiacus group</taxon>
    </lineage>
</organism>
<keyword evidence="2" id="KW-0808">Transferase</keyword>
<sequence>MGKRVSVRRLNEPGTTQEKFTDTVGVLTSWDDGVLLITRKSGESVHIAESSLVAGKVVPSAPARRRGPATSYEELAHVSSRAWRPVESERLGDWELRAASGFTRRANSVLPLGDPGLPLDEALDVVRRWYGDRGLPAYIQTATGAEGTQELLCAELERRGWVREVSAALWIGALAPVADRVEGADVVLSREADEAWLSRYQRKGVSEVALKVLGSGPSVWFATVPGEESPAAIGRCVVDGRWASFAAVEVDPAMRRRGLATVVMAALARRALDEGASAAWLQVEAENVGARALYAGMGFGAHHAYHHYREPAAVGGAGESER</sequence>
<dbReference type="SUPFAM" id="SSF55729">
    <property type="entry name" value="Acyl-CoA N-acyltransferases (Nat)"/>
    <property type="match status" value="1"/>
</dbReference>
<dbReference type="Pfam" id="PF24553">
    <property type="entry name" value="Rv0428c_C"/>
    <property type="match status" value="1"/>
</dbReference>
<dbReference type="Pfam" id="PF24551">
    <property type="entry name" value="SH3_Rv0428c"/>
    <property type="match status" value="1"/>
</dbReference>
<evidence type="ECO:0000313" key="3">
    <source>
        <dbReference type="Proteomes" id="UP001160499"/>
    </source>
</evidence>
<gene>
    <name evidence="2" type="ORF">M2283_007443</name>
</gene>
<accession>A0ABT6LUW1</accession>
<dbReference type="GO" id="GO:0016746">
    <property type="term" value="F:acyltransferase activity"/>
    <property type="evidence" value="ECO:0007669"/>
    <property type="project" value="UniProtKB-KW"/>
</dbReference>
<dbReference type="InterPro" id="IPR056935">
    <property type="entry name" value="Rv0428c-like_C"/>
</dbReference>
<dbReference type="PROSITE" id="PS51186">
    <property type="entry name" value="GNAT"/>
    <property type="match status" value="1"/>
</dbReference>